<keyword evidence="3" id="KW-1185">Reference proteome</keyword>
<feature type="region of interest" description="Disordered" evidence="1">
    <location>
        <begin position="109"/>
        <end position="159"/>
    </location>
</feature>
<evidence type="ECO:0000313" key="2">
    <source>
        <dbReference type="EMBL" id="KAK7504439.1"/>
    </source>
</evidence>
<dbReference type="EMBL" id="JACVVK020000015">
    <property type="protein sequence ID" value="KAK7504439.1"/>
    <property type="molecule type" value="Genomic_DNA"/>
</dbReference>
<comment type="caution">
    <text evidence="2">The sequence shown here is derived from an EMBL/GenBank/DDBJ whole genome shotgun (WGS) entry which is preliminary data.</text>
</comment>
<feature type="non-terminal residue" evidence="2">
    <location>
        <position position="320"/>
    </location>
</feature>
<protein>
    <submittedName>
        <fullName evidence="2">Uncharacterized protein</fullName>
    </submittedName>
</protein>
<accession>A0ABD0LXN4</accession>
<sequence>MSSVTLPLTPDVTSTTNSTIWKSRVATPSSVYDTRMRKSTDTIHFWSGIKQTLAQNNDIQPTLAPNTSLVDFHFPELSPPPPQSAANIPDVKGQHVRFDVTNHVNTMTSGKISRQGMAASRISDRRRSSSRRRGFGERKSAEHDSQQGKREGSLTLGGEAVFPEPSQDLCCCLSGSPPVCGPAESQRQTLLSNYFAASYAAVRPCTAVSVSLFDDDGGLRHGSAAKRSICSRLGISDDVFPGNEDGSDPYPTHPLLRMYQTRPGAFARLLSKDADPRVLKVAPGSTLASLMIPHPAVTGKNEEGVATINAEACFLKGTTV</sequence>
<name>A0ABD0LXN4_9CAEN</name>
<proteinExistence type="predicted"/>
<organism evidence="2 3">
    <name type="scientific">Batillaria attramentaria</name>
    <dbReference type="NCBI Taxonomy" id="370345"/>
    <lineage>
        <taxon>Eukaryota</taxon>
        <taxon>Metazoa</taxon>
        <taxon>Spiralia</taxon>
        <taxon>Lophotrochozoa</taxon>
        <taxon>Mollusca</taxon>
        <taxon>Gastropoda</taxon>
        <taxon>Caenogastropoda</taxon>
        <taxon>Sorbeoconcha</taxon>
        <taxon>Cerithioidea</taxon>
        <taxon>Batillariidae</taxon>
        <taxon>Batillaria</taxon>
    </lineage>
</organism>
<dbReference type="Proteomes" id="UP001519460">
    <property type="component" value="Unassembled WGS sequence"/>
</dbReference>
<feature type="compositionally biased region" description="Basic and acidic residues" evidence="1">
    <location>
        <begin position="134"/>
        <end position="152"/>
    </location>
</feature>
<gene>
    <name evidence="2" type="ORF">BaRGS_00004305</name>
</gene>
<reference evidence="2 3" key="1">
    <citation type="journal article" date="2023" name="Sci. Data">
        <title>Genome assembly of the Korean intertidal mud-creeper Batillaria attramentaria.</title>
        <authorList>
            <person name="Patra A.K."/>
            <person name="Ho P.T."/>
            <person name="Jun S."/>
            <person name="Lee S.J."/>
            <person name="Kim Y."/>
            <person name="Won Y.J."/>
        </authorList>
    </citation>
    <scope>NUCLEOTIDE SEQUENCE [LARGE SCALE GENOMIC DNA]</scope>
    <source>
        <strain evidence="2">Wonlab-2016</strain>
    </source>
</reference>
<evidence type="ECO:0000313" key="3">
    <source>
        <dbReference type="Proteomes" id="UP001519460"/>
    </source>
</evidence>
<evidence type="ECO:0000256" key="1">
    <source>
        <dbReference type="SAM" id="MobiDB-lite"/>
    </source>
</evidence>
<dbReference type="AlphaFoldDB" id="A0ABD0LXN4"/>